<reference evidence="2" key="1">
    <citation type="journal article" date="2012" name="Science">
        <title>The Paleozoic origin of enzymatic lignin decomposition reconstructed from 31 fungal genomes.</title>
        <authorList>
            <person name="Floudas D."/>
            <person name="Binder M."/>
            <person name="Riley R."/>
            <person name="Barry K."/>
            <person name="Blanchette R.A."/>
            <person name="Henrissat B."/>
            <person name="Martinez A.T."/>
            <person name="Otillar R."/>
            <person name="Spatafora J.W."/>
            <person name="Yadav J.S."/>
            <person name="Aerts A."/>
            <person name="Benoit I."/>
            <person name="Boyd A."/>
            <person name="Carlson A."/>
            <person name="Copeland A."/>
            <person name="Coutinho P.M."/>
            <person name="de Vries R.P."/>
            <person name="Ferreira P."/>
            <person name="Findley K."/>
            <person name="Foster B."/>
            <person name="Gaskell J."/>
            <person name="Glotzer D."/>
            <person name="Gorecki P."/>
            <person name="Heitman J."/>
            <person name="Hesse C."/>
            <person name="Hori C."/>
            <person name="Igarashi K."/>
            <person name="Jurgens J.A."/>
            <person name="Kallen N."/>
            <person name="Kersten P."/>
            <person name="Kohler A."/>
            <person name="Kuees U."/>
            <person name="Kumar T.K.A."/>
            <person name="Kuo A."/>
            <person name="LaButti K."/>
            <person name="Larrondo L.F."/>
            <person name="Lindquist E."/>
            <person name="Ling A."/>
            <person name="Lombard V."/>
            <person name="Lucas S."/>
            <person name="Lundell T."/>
            <person name="Martin R."/>
            <person name="McLaughlin D.J."/>
            <person name="Morgenstern I."/>
            <person name="Morin E."/>
            <person name="Murat C."/>
            <person name="Nagy L.G."/>
            <person name="Nolan M."/>
            <person name="Ohm R.A."/>
            <person name="Patyshakuliyeva A."/>
            <person name="Rokas A."/>
            <person name="Ruiz-Duenas F.J."/>
            <person name="Sabat G."/>
            <person name="Salamov A."/>
            <person name="Samejima M."/>
            <person name="Schmutz J."/>
            <person name="Slot J.C."/>
            <person name="St John F."/>
            <person name="Stenlid J."/>
            <person name="Sun H."/>
            <person name="Sun S."/>
            <person name="Syed K."/>
            <person name="Tsang A."/>
            <person name="Wiebenga A."/>
            <person name="Young D."/>
            <person name="Pisabarro A."/>
            <person name="Eastwood D.C."/>
            <person name="Martin F."/>
            <person name="Cullen D."/>
            <person name="Grigoriev I.V."/>
            <person name="Hibbett D.S."/>
        </authorList>
    </citation>
    <scope>NUCLEOTIDE SEQUENCE [LARGE SCALE GENOMIC DNA]</scope>
    <source>
        <strain evidence="2">TFB10046</strain>
    </source>
</reference>
<dbReference type="AlphaFoldDB" id="J0WSS1"/>
<dbReference type="KEGG" id="adl:AURDEDRAFT_175736"/>
<dbReference type="InParanoid" id="J0WSS1"/>
<name>J0WSS1_AURST</name>
<keyword evidence="2" id="KW-1185">Reference proteome</keyword>
<proteinExistence type="predicted"/>
<protein>
    <submittedName>
        <fullName evidence="1">Uncharacterized protein</fullName>
    </submittedName>
</protein>
<sequence>MTFIPATLGPFRPCAPSVYRLLVFTRILIVVTIVAALLPSPYPPAYGAECGGAYEGQLTPTRPVWLTCQPFPIPASARSCRKALRAQNSPFNSLSSRADIAIRPRSQDMNSSFLETHWLPDAPRTIFSAPLQSMLAHP</sequence>
<evidence type="ECO:0000313" key="1">
    <source>
        <dbReference type="EMBL" id="EJD35205.1"/>
    </source>
</evidence>
<dbReference type="EMBL" id="JH687900">
    <property type="protein sequence ID" value="EJD35205.1"/>
    <property type="molecule type" value="Genomic_DNA"/>
</dbReference>
<organism evidence="1 2">
    <name type="scientific">Auricularia subglabra (strain TFB-10046 / SS5)</name>
    <name type="common">White-rot fungus</name>
    <name type="synonym">Auricularia delicata (strain TFB10046)</name>
    <dbReference type="NCBI Taxonomy" id="717982"/>
    <lineage>
        <taxon>Eukaryota</taxon>
        <taxon>Fungi</taxon>
        <taxon>Dikarya</taxon>
        <taxon>Basidiomycota</taxon>
        <taxon>Agaricomycotina</taxon>
        <taxon>Agaricomycetes</taxon>
        <taxon>Auriculariales</taxon>
        <taxon>Auriculariaceae</taxon>
        <taxon>Auricularia</taxon>
    </lineage>
</organism>
<evidence type="ECO:0000313" key="2">
    <source>
        <dbReference type="Proteomes" id="UP000006514"/>
    </source>
</evidence>
<gene>
    <name evidence="1" type="ORF">AURDEDRAFT_175736</name>
</gene>
<dbReference type="Proteomes" id="UP000006514">
    <property type="component" value="Unassembled WGS sequence"/>
</dbReference>
<accession>J0WSS1</accession>